<feature type="non-terminal residue" evidence="2">
    <location>
        <position position="77"/>
    </location>
</feature>
<sequence length="77" mass="9144">MNQTKLLFFIINIYFVIIINTLNVKGKEILIRNNDNTFTSLNEIITNHQNDKELILNFVEDYYDMTELPFTIEFPAL</sequence>
<dbReference type="AlphaFoldDB" id="A0A1Y1UZG6"/>
<gene>
    <name evidence="2" type="ORF">BCR36DRAFT_586391</name>
</gene>
<keyword evidence="3" id="KW-1185">Reference proteome</keyword>
<keyword evidence="1" id="KW-1133">Transmembrane helix</keyword>
<name>A0A1Y1UZG6_9FUNG</name>
<protein>
    <submittedName>
        <fullName evidence="2">Uncharacterized protein</fullName>
    </submittedName>
</protein>
<dbReference type="OrthoDB" id="10550955at2759"/>
<dbReference type="EMBL" id="MCFH01000049">
    <property type="protein sequence ID" value="ORX43921.1"/>
    <property type="molecule type" value="Genomic_DNA"/>
</dbReference>
<evidence type="ECO:0000313" key="3">
    <source>
        <dbReference type="Proteomes" id="UP000193719"/>
    </source>
</evidence>
<dbReference type="Proteomes" id="UP000193719">
    <property type="component" value="Unassembled WGS sequence"/>
</dbReference>
<feature type="transmembrane region" description="Helical" evidence="1">
    <location>
        <begin position="6"/>
        <end position="24"/>
    </location>
</feature>
<proteinExistence type="predicted"/>
<reference evidence="2 3" key="2">
    <citation type="submission" date="2016-08" db="EMBL/GenBank/DDBJ databases">
        <title>Pervasive Adenine N6-methylation of Active Genes in Fungi.</title>
        <authorList>
            <consortium name="DOE Joint Genome Institute"/>
            <person name="Mondo S.J."/>
            <person name="Dannebaum R.O."/>
            <person name="Kuo R.C."/>
            <person name="Labutti K."/>
            <person name="Haridas S."/>
            <person name="Kuo A."/>
            <person name="Salamov A."/>
            <person name="Ahrendt S.R."/>
            <person name="Lipzen A."/>
            <person name="Sullivan W."/>
            <person name="Andreopoulos W.B."/>
            <person name="Clum A."/>
            <person name="Lindquist E."/>
            <person name="Daum C."/>
            <person name="Ramamoorthy G.K."/>
            <person name="Gryganskyi A."/>
            <person name="Culley D."/>
            <person name="Magnuson J.K."/>
            <person name="James T.Y."/>
            <person name="O'Malley M.A."/>
            <person name="Stajich J.E."/>
            <person name="Spatafora J.W."/>
            <person name="Visel A."/>
            <person name="Grigoriev I.V."/>
        </authorList>
    </citation>
    <scope>NUCLEOTIDE SEQUENCE [LARGE SCALE GENOMIC DNA]</scope>
    <source>
        <strain evidence="3">finn</strain>
    </source>
</reference>
<organism evidence="2 3">
    <name type="scientific">Piromyces finnis</name>
    <dbReference type="NCBI Taxonomy" id="1754191"/>
    <lineage>
        <taxon>Eukaryota</taxon>
        <taxon>Fungi</taxon>
        <taxon>Fungi incertae sedis</taxon>
        <taxon>Chytridiomycota</taxon>
        <taxon>Chytridiomycota incertae sedis</taxon>
        <taxon>Neocallimastigomycetes</taxon>
        <taxon>Neocallimastigales</taxon>
        <taxon>Neocallimastigaceae</taxon>
        <taxon>Piromyces</taxon>
    </lineage>
</organism>
<keyword evidence="1" id="KW-0812">Transmembrane</keyword>
<accession>A0A1Y1UZG6</accession>
<evidence type="ECO:0000313" key="2">
    <source>
        <dbReference type="EMBL" id="ORX43921.1"/>
    </source>
</evidence>
<keyword evidence="1" id="KW-0472">Membrane</keyword>
<evidence type="ECO:0000256" key="1">
    <source>
        <dbReference type="SAM" id="Phobius"/>
    </source>
</evidence>
<reference evidence="2 3" key="1">
    <citation type="submission" date="2016-08" db="EMBL/GenBank/DDBJ databases">
        <title>Genomes of anaerobic fungi encode conserved fungal cellulosomes for biomass hydrolysis.</title>
        <authorList>
            <consortium name="DOE Joint Genome Institute"/>
            <person name="Haitjema C.H."/>
            <person name="Gilmore S.P."/>
            <person name="Henske J.K."/>
            <person name="Solomon K.V."/>
            <person name="De Groot R."/>
            <person name="Kuo A."/>
            <person name="Mondo S.J."/>
            <person name="Salamov A.A."/>
            <person name="Labutti K."/>
            <person name="Zhao Z."/>
            <person name="Chiniquy J."/>
            <person name="Barry K."/>
            <person name="Brewer H.M."/>
            <person name="Purvine S.O."/>
            <person name="Wright A.T."/>
            <person name="Boxma B."/>
            <person name="Van Alen T."/>
            <person name="Hackstein J.H."/>
            <person name="Baker S.E."/>
            <person name="Grigoriev I.V."/>
            <person name="O'Malley M.A."/>
        </authorList>
    </citation>
    <scope>NUCLEOTIDE SEQUENCE [LARGE SCALE GENOMIC DNA]</scope>
    <source>
        <strain evidence="3">finn</strain>
    </source>
</reference>
<comment type="caution">
    <text evidence="2">The sequence shown here is derived from an EMBL/GenBank/DDBJ whole genome shotgun (WGS) entry which is preliminary data.</text>
</comment>